<dbReference type="Gene3D" id="3.20.20.450">
    <property type="entry name" value="EAL domain"/>
    <property type="match status" value="1"/>
</dbReference>
<dbReference type="GO" id="GO:0071111">
    <property type="term" value="F:cyclic-guanylate-specific phosphodiesterase activity"/>
    <property type="evidence" value="ECO:0007669"/>
    <property type="project" value="InterPro"/>
</dbReference>
<dbReference type="SMART" id="SM00052">
    <property type="entry name" value="EAL"/>
    <property type="match status" value="1"/>
</dbReference>
<feature type="domain" description="Response regulatory" evidence="2">
    <location>
        <begin position="12"/>
        <end position="134"/>
    </location>
</feature>
<evidence type="ECO:0000313" key="4">
    <source>
        <dbReference type="EMBL" id="OWY29449.1"/>
    </source>
</evidence>
<dbReference type="AlphaFoldDB" id="A0A246WTI4"/>
<dbReference type="InterPro" id="IPR035919">
    <property type="entry name" value="EAL_sf"/>
</dbReference>
<name>A0A246WTI4_9BURK</name>
<dbReference type="InterPro" id="IPR050706">
    <property type="entry name" value="Cyclic-di-GMP_PDE-like"/>
</dbReference>
<dbReference type="GO" id="GO:0000160">
    <property type="term" value="P:phosphorelay signal transduction system"/>
    <property type="evidence" value="ECO:0007669"/>
    <property type="project" value="InterPro"/>
</dbReference>
<dbReference type="EMBL" id="NJGU01000005">
    <property type="protein sequence ID" value="OWY29449.1"/>
    <property type="molecule type" value="Genomic_DNA"/>
</dbReference>
<dbReference type="PANTHER" id="PTHR33121:SF79">
    <property type="entry name" value="CYCLIC DI-GMP PHOSPHODIESTERASE PDED-RELATED"/>
    <property type="match status" value="1"/>
</dbReference>
<dbReference type="InterPro" id="IPR001633">
    <property type="entry name" value="EAL_dom"/>
</dbReference>
<dbReference type="SUPFAM" id="SSF141868">
    <property type="entry name" value="EAL domain-like"/>
    <property type="match status" value="1"/>
</dbReference>
<feature type="domain" description="EAL" evidence="3">
    <location>
        <begin position="148"/>
        <end position="401"/>
    </location>
</feature>
<evidence type="ECO:0000313" key="5">
    <source>
        <dbReference type="Proteomes" id="UP000197596"/>
    </source>
</evidence>
<evidence type="ECO:0000256" key="1">
    <source>
        <dbReference type="PROSITE-ProRule" id="PRU00169"/>
    </source>
</evidence>
<comment type="caution">
    <text evidence="4">The sequence shown here is derived from an EMBL/GenBank/DDBJ whole genome shotgun (WGS) entry which is preliminary data.</text>
</comment>
<dbReference type="PANTHER" id="PTHR33121">
    <property type="entry name" value="CYCLIC DI-GMP PHOSPHODIESTERASE PDEF"/>
    <property type="match status" value="1"/>
</dbReference>
<dbReference type="SUPFAM" id="SSF52172">
    <property type="entry name" value="CheY-like"/>
    <property type="match status" value="1"/>
</dbReference>
<dbReference type="RefSeq" id="WP_088751132.1">
    <property type="nucleotide sequence ID" value="NZ_NJGU01000005.1"/>
</dbReference>
<dbReference type="Proteomes" id="UP000197596">
    <property type="component" value="Unassembled WGS sequence"/>
</dbReference>
<dbReference type="Pfam" id="PF00563">
    <property type="entry name" value="EAL"/>
    <property type="match status" value="1"/>
</dbReference>
<evidence type="ECO:0000259" key="3">
    <source>
        <dbReference type="PROSITE" id="PS50883"/>
    </source>
</evidence>
<reference evidence="4 5" key="1">
    <citation type="submission" date="2017-06" db="EMBL/GenBank/DDBJ databases">
        <title>Herbaspirillum phytohormonus sp. nov., isolated from the root nodule of Robinia pseudoacacia in lead-zinc mine.</title>
        <authorList>
            <person name="Fan M."/>
            <person name="Lin Y."/>
        </authorList>
    </citation>
    <scope>NUCLEOTIDE SEQUENCE [LARGE SCALE GENOMIC DNA]</scope>
    <source>
        <strain evidence="4 5">HZ10</strain>
    </source>
</reference>
<dbReference type="Gene3D" id="3.40.50.2300">
    <property type="match status" value="1"/>
</dbReference>
<dbReference type="InterPro" id="IPR011006">
    <property type="entry name" value="CheY-like_superfamily"/>
</dbReference>
<dbReference type="SMART" id="SM00448">
    <property type="entry name" value="REC"/>
    <property type="match status" value="1"/>
</dbReference>
<accession>A0A246WTI4</accession>
<organism evidence="4 5">
    <name type="scientific">Herbaspirillum robiniae</name>
    <dbReference type="NCBI Taxonomy" id="2014887"/>
    <lineage>
        <taxon>Bacteria</taxon>
        <taxon>Pseudomonadati</taxon>
        <taxon>Pseudomonadota</taxon>
        <taxon>Betaproteobacteria</taxon>
        <taxon>Burkholderiales</taxon>
        <taxon>Oxalobacteraceae</taxon>
        <taxon>Herbaspirillum</taxon>
    </lineage>
</organism>
<dbReference type="PROSITE" id="PS50110">
    <property type="entry name" value="RESPONSE_REGULATORY"/>
    <property type="match status" value="1"/>
</dbReference>
<gene>
    <name evidence="4" type="ORF">CEJ42_11465</name>
</gene>
<keyword evidence="1" id="KW-0597">Phosphoprotein</keyword>
<dbReference type="CDD" id="cd01948">
    <property type="entry name" value="EAL"/>
    <property type="match status" value="1"/>
</dbReference>
<feature type="modified residue" description="4-aspartylphosphate" evidence="1">
    <location>
        <position position="64"/>
    </location>
</feature>
<proteinExistence type="predicted"/>
<protein>
    <submittedName>
        <fullName evidence="4">Diguanylate cyclase</fullName>
    </submittedName>
</protein>
<dbReference type="InterPro" id="IPR001789">
    <property type="entry name" value="Sig_transdc_resp-reg_receiver"/>
</dbReference>
<evidence type="ECO:0000259" key="2">
    <source>
        <dbReference type="PROSITE" id="PS50110"/>
    </source>
</evidence>
<sequence length="425" mass="46662">MASENLNELIESALVVDDSALQRQHTVGLLHELGVDMIYEAGNGNEALDLLALLKLPPGLAVIDLEMPGMDGIELIQHLQQKGVNMPLIVASSREASLLLSVETMIQALGMRVLGALQKPLSQEKLKSALRSFTPTRNDARQNFDPQPSMCESDLAAAIAGGQVVPYYQPKVDVQTGILKGVEALARWLHPERGMIPPDRFIPMAEQCGLIHDLTISMMDQAMAQAAVWHSRGLAIKVAVNLSPLSLEQSDFMHRIMALVDRHALPADRVVLEITESSVVANKGNSLGTLARLRLKGFGLSIDDYGTGFSSMQQLARIPFTELKIDRSFVHGAHERKNLRVILQSALDMAQRLELVTVAEGIETMEDWRLLQDFGCNIGQGYLIAKPMPANELPLWLKGHHRRLAELRPLPREGEPSDSAQNGAL</sequence>
<dbReference type="Pfam" id="PF00072">
    <property type="entry name" value="Response_reg"/>
    <property type="match status" value="1"/>
</dbReference>
<dbReference type="PROSITE" id="PS50883">
    <property type="entry name" value="EAL"/>
    <property type="match status" value="1"/>
</dbReference>